<evidence type="ECO:0000256" key="4">
    <source>
        <dbReference type="SAM" id="MobiDB-lite"/>
    </source>
</evidence>
<feature type="compositionally biased region" description="Polar residues" evidence="4">
    <location>
        <begin position="85"/>
        <end position="95"/>
    </location>
</feature>
<dbReference type="InterPro" id="IPR057240">
    <property type="entry name" value="ParB_dimer_C"/>
</dbReference>
<evidence type="ECO:0000259" key="5">
    <source>
        <dbReference type="SMART" id="SM00470"/>
    </source>
</evidence>
<name>A0ABN6SF63_9BIFI</name>
<dbReference type="InterPro" id="IPR036086">
    <property type="entry name" value="ParB/Sulfiredoxin_sf"/>
</dbReference>
<organism evidence="6 7">
    <name type="scientific">Bombiscardovia nodaiensis</name>
    <dbReference type="NCBI Taxonomy" id="2932181"/>
    <lineage>
        <taxon>Bacteria</taxon>
        <taxon>Bacillati</taxon>
        <taxon>Actinomycetota</taxon>
        <taxon>Actinomycetes</taxon>
        <taxon>Bifidobacteriales</taxon>
        <taxon>Bifidobacteriaceae</taxon>
        <taxon>Bombiscardovia</taxon>
    </lineage>
</organism>
<dbReference type="SUPFAM" id="SSF109709">
    <property type="entry name" value="KorB DNA-binding domain-like"/>
    <property type="match status" value="1"/>
</dbReference>
<evidence type="ECO:0000256" key="3">
    <source>
        <dbReference type="ARBA" id="ARBA00023125"/>
    </source>
</evidence>
<dbReference type="EMBL" id="AP026798">
    <property type="protein sequence ID" value="BDR53882.1"/>
    <property type="molecule type" value="Genomic_DNA"/>
</dbReference>
<accession>A0ABN6SF63</accession>
<gene>
    <name evidence="6" type="primary">parB</name>
    <name evidence="6" type="ORF">KIM372_17890</name>
</gene>
<keyword evidence="2" id="KW-0159">Chromosome partition</keyword>
<dbReference type="Gene3D" id="3.90.1530.30">
    <property type="match status" value="1"/>
</dbReference>
<dbReference type="Pfam" id="PF17762">
    <property type="entry name" value="HTH_ParB"/>
    <property type="match status" value="1"/>
</dbReference>
<feature type="domain" description="ParB-like N-terminal" evidence="5">
    <location>
        <begin position="183"/>
        <end position="283"/>
    </location>
</feature>
<feature type="compositionally biased region" description="Low complexity" evidence="4">
    <location>
        <begin position="37"/>
        <end position="84"/>
    </location>
</feature>
<dbReference type="Proteomes" id="UP001321766">
    <property type="component" value="Chromosome"/>
</dbReference>
<dbReference type="Pfam" id="PF02195">
    <property type="entry name" value="ParB_N"/>
    <property type="match status" value="1"/>
</dbReference>
<dbReference type="InterPro" id="IPR003115">
    <property type="entry name" value="ParB_N"/>
</dbReference>
<comment type="similarity">
    <text evidence="1">Belongs to the ParB family.</text>
</comment>
<dbReference type="InterPro" id="IPR050336">
    <property type="entry name" value="Chromosome_partition/occlusion"/>
</dbReference>
<keyword evidence="7" id="KW-1185">Reference proteome</keyword>
<proteinExistence type="inferred from homology"/>
<feature type="region of interest" description="Disordered" evidence="4">
    <location>
        <begin position="1"/>
        <end position="114"/>
    </location>
</feature>
<keyword evidence="3" id="KW-0238">DNA-binding</keyword>
<sequence length="464" mass="49469">MGALFPALPGEEETALGEVTVESAPSTSNDQAAEQQATSKSRAAGKAASATSAQKAKSGGKAAASTAKGKKAAGSGSRANASSKQAAANTQQSVSRETKPLKTRANRMSVPKLSELEHPSDLFFGGSDSASLPTPQTTNVVVPAESASSSQATAKPAAVQVPAQQAQEGPEAALEAVEGGYLAELRVDDIQANAEQPRRIFDEDELLELSRSITEVGLLQPIVVRKLKLQPGEKTDPSAAHYEIIMGERRWRATTLAGQETIPAIVKTTSDDHMLRDALLENLHRVALNPLEEAAAYQQMMDEFGMTQEELSQSVSKSRPQIANMLRLLKLPPSVQKKVESGVLSAGHARALLGLSQPEDMDALANKIIAEGLSVRSTEELVALKTGASSKKTRRAQPNIWVGSALVGNLENHFETKVNIKGSEKKGRIEITYSSPDDMNRILSLLLEEEKPQAKTQKEGDGWV</sequence>
<reference evidence="6 7" key="1">
    <citation type="journal article" date="2023" name="Microbiol. Spectr.">
        <title>Symbiosis of Carpenter Bees with Uncharacterized Lactic Acid Bacteria Showing NAD Auxotrophy.</title>
        <authorList>
            <person name="Kawasaki S."/>
            <person name="Ozawa K."/>
            <person name="Mori T."/>
            <person name="Yamamoto A."/>
            <person name="Ito M."/>
            <person name="Ohkuma M."/>
            <person name="Sakamoto M."/>
            <person name="Matsutani M."/>
        </authorList>
    </citation>
    <scope>NUCLEOTIDE SEQUENCE [LARGE SCALE GENOMIC DNA]</scope>
    <source>
        <strain evidence="6 7">Kim37-2</strain>
    </source>
</reference>
<evidence type="ECO:0000313" key="7">
    <source>
        <dbReference type="Proteomes" id="UP001321766"/>
    </source>
</evidence>
<dbReference type="NCBIfam" id="TIGR00180">
    <property type="entry name" value="parB_part"/>
    <property type="match status" value="1"/>
</dbReference>
<feature type="compositionally biased region" description="Polar residues" evidence="4">
    <location>
        <begin position="23"/>
        <end position="36"/>
    </location>
</feature>
<dbReference type="Pfam" id="PF23552">
    <property type="entry name" value="ParB_C"/>
    <property type="match status" value="1"/>
</dbReference>
<dbReference type="SUPFAM" id="SSF110849">
    <property type="entry name" value="ParB/Sulfiredoxin"/>
    <property type="match status" value="1"/>
</dbReference>
<dbReference type="PANTHER" id="PTHR33375">
    <property type="entry name" value="CHROMOSOME-PARTITIONING PROTEIN PARB-RELATED"/>
    <property type="match status" value="1"/>
</dbReference>
<dbReference type="CDD" id="cd16393">
    <property type="entry name" value="SPO0J_N"/>
    <property type="match status" value="1"/>
</dbReference>
<evidence type="ECO:0000313" key="6">
    <source>
        <dbReference type="EMBL" id="BDR53882.1"/>
    </source>
</evidence>
<dbReference type="Gene3D" id="1.10.10.2830">
    <property type="match status" value="1"/>
</dbReference>
<dbReference type="InterPro" id="IPR041468">
    <property type="entry name" value="HTH_ParB/Spo0J"/>
</dbReference>
<dbReference type="PANTHER" id="PTHR33375:SF1">
    <property type="entry name" value="CHROMOSOME-PARTITIONING PROTEIN PARB-RELATED"/>
    <property type="match status" value="1"/>
</dbReference>
<protein>
    <submittedName>
        <fullName evidence="6">Chromosome partitioning protein ParB</fullName>
    </submittedName>
</protein>
<dbReference type="InterPro" id="IPR004437">
    <property type="entry name" value="ParB/RepB/Spo0J"/>
</dbReference>
<evidence type="ECO:0000256" key="2">
    <source>
        <dbReference type="ARBA" id="ARBA00022829"/>
    </source>
</evidence>
<dbReference type="SMART" id="SM00470">
    <property type="entry name" value="ParB"/>
    <property type="match status" value="1"/>
</dbReference>
<evidence type="ECO:0000256" key="1">
    <source>
        <dbReference type="ARBA" id="ARBA00006295"/>
    </source>
</evidence>